<keyword evidence="3" id="KW-1185">Reference proteome</keyword>
<feature type="region of interest" description="Disordered" evidence="1">
    <location>
        <begin position="84"/>
        <end position="106"/>
    </location>
</feature>
<feature type="compositionally biased region" description="Low complexity" evidence="1">
    <location>
        <begin position="85"/>
        <end position="106"/>
    </location>
</feature>
<organism evidence="2 3">
    <name type="scientific">Pholiota conissans</name>
    <dbReference type="NCBI Taxonomy" id="109636"/>
    <lineage>
        <taxon>Eukaryota</taxon>
        <taxon>Fungi</taxon>
        <taxon>Dikarya</taxon>
        <taxon>Basidiomycota</taxon>
        <taxon>Agaricomycotina</taxon>
        <taxon>Agaricomycetes</taxon>
        <taxon>Agaricomycetidae</taxon>
        <taxon>Agaricales</taxon>
        <taxon>Agaricineae</taxon>
        <taxon>Strophariaceae</taxon>
        <taxon>Pholiota</taxon>
    </lineage>
</organism>
<name>A0A9P5YNE9_9AGAR</name>
<protein>
    <submittedName>
        <fullName evidence="2">Uncharacterized protein</fullName>
    </submittedName>
</protein>
<gene>
    <name evidence="2" type="ORF">BDN70DRAFT_938690</name>
</gene>
<proteinExistence type="predicted"/>
<dbReference type="Proteomes" id="UP000807469">
    <property type="component" value="Unassembled WGS sequence"/>
</dbReference>
<feature type="region of interest" description="Disordered" evidence="1">
    <location>
        <begin position="348"/>
        <end position="427"/>
    </location>
</feature>
<feature type="compositionally biased region" description="Basic and acidic residues" evidence="1">
    <location>
        <begin position="407"/>
        <end position="418"/>
    </location>
</feature>
<sequence length="497" mass="55060">MKSGFSNILDTVSSTFARWQDEPIPQARIDELSFLDSFSGISIAGSFPQRWLPAATYSIPSNRYSEDLYNYAASVSQFSPPPSPQYSDSSWSSLSSSPEQSPFSSPNAETISFDHTFIGSPSIDAPFLPSGFFGDHVYSPQSLSQLFGQDYIGGTDQPSFDLTSYNWDTLSMRSSHDTLSDCTASPPAPPAPTPSSPALLSASIVSPMGRKHNPSINVHVAEEPAESRIIATRRPVRRSRKGKAQALAVSSSSNVPAPSMATTTRPTMVEYRRIRNENPDMFRIMHSRVPRKSKSKPAPQPIRYEDNMYRNKNVGANCKDPMEDSGNLMAIEDTPYVGSELYYDRSTSAPTHVGRSDPYKMSYKKRKGREDRNGLANSQQHINPRERIEPYNSKSGSLAKASNLRSSGRESIHRENNSHRKTIGNPNSFQLNKREQVELHPLYETDSAAGLSHSPYLDNVFAMYGRDSSQNWDSPIHYGYSPSISSLSLSSPPSPLF</sequence>
<dbReference type="EMBL" id="MU155623">
    <property type="protein sequence ID" value="KAF9471779.1"/>
    <property type="molecule type" value="Genomic_DNA"/>
</dbReference>
<dbReference type="AlphaFoldDB" id="A0A9P5YNE9"/>
<comment type="caution">
    <text evidence="2">The sequence shown here is derived from an EMBL/GenBank/DDBJ whole genome shotgun (WGS) entry which is preliminary data.</text>
</comment>
<evidence type="ECO:0000313" key="2">
    <source>
        <dbReference type="EMBL" id="KAF9471779.1"/>
    </source>
</evidence>
<evidence type="ECO:0000313" key="3">
    <source>
        <dbReference type="Proteomes" id="UP000807469"/>
    </source>
</evidence>
<evidence type="ECO:0000256" key="1">
    <source>
        <dbReference type="SAM" id="MobiDB-lite"/>
    </source>
</evidence>
<reference evidence="2" key="1">
    <citation type="submission" date="2020-11" db="EMBL/GenBank/DDBJ databases">
        <authorList>
            <consortium name="DOE Joint Genome Institute"/>
            <person name="Ahrendt S."/>
            <person name="Riley R."/>
            <person name="Andreopoulos W."/>
            <person name="Labutti K."/>
            <person name="Pangilinan J."/>
            <person name="Ruiz-Duenas F.J."/>
            <person name="Barrasa J.M."/>
            <person name="Sanchez-Garcia M."/>
            <person name="Camarero S."/>
            <person name="Miyauchi S."/>
            <person name="Serrano A."/>
            <person name="Linde D."/>
            <person name="Babiker R."/>
            <person name="Drula E."/>
            <person name="Ayuso-Fernandez I."/>
            <person name="Pacheco R."/>
            <person name="Padilla G."/>
            <person name="Ferreira P."/>
            <person name="Barriuso J."/>
            <person name="Kellner H."/>
            <person name="Castanera R."/>
            <person name="Alfaro M."/>
            <person name="Ramirez L."/>
            <person name="Pisabarro A.G."/>
            <person name="Kuo A."/>
            <person name="Tritt A."/>
            <person name="Lipzen A."/>
            <person name="He G."/>
            <person name="Yan M."/>
            <person name="Ng V."/>
            <person name="Cullen D."/>
            <person name="Martin F."/>
            <person name="Rosso M.-N."/>
            <person name="Henrissat B."/>
            <person name="Hibbett D."/>
            <person name="Martinez A.T."/>
            <person name="Grigoriev I.V."/>
        </authorList>
    </citation>
    <scope>NUCLEOTIDE SEQUENCE</scope>
    <source>
        <strain evidence="2">CIRM-BRFM 674</strain>
    </source>
</reference>
<accession>A0A9P5YNE9</accession>